<dbReference type="AlphaFoldDB" id="A0AAD9N5W8"/>
<reference evidence="1" key="1">
    <citation type="journal article" date="2023" name="Mol. Biol. Evol.">
        <title>Third-Generation Sequencing Reveals the Adaptive Role of the Epigenome in Three Deep-Sea Polychaetes.</title>
        <authorList>
            <person name="Perez M."/>
            <person name="Aroh O."/>
            <person name="Sun Y."/>
            <person name="Lan Y."/>
            <person name="Juniper S.K."/>
            <person name="Young C.R."/>
            <person name="Angers B."/>
            <person name="Qian P.Y."/>
        </authorList>
    </citation>
    <scope>NUCLEOTIDE SEQUENCE</scope>
    <source>
        <strain evidence="1">P08H-3</strain>
    </source>
</reference>
<comment type="caution">
    <text evidence="1">The sequence shown here is derived from an EMBL/GenBank/DDBJ whole genome shotgun (WGS) entry which is preliminary data.</text>
</comment>
<protein>
    <submittedName>
        <fullName evidence="1">Uncharacterized protein</fullName>
    </submittedName>
</protein>
<proteinExistence type="predicted"/>
<name>A0AAD9N5W8_9ANNE</name>
<dbReference type="Proteomes" id="UP001208570">
    <property type="component" value="Unassembled WGS sequence"/>
</dbReference>
<gene>
    <name evidence="1" type="ORF">LSH36_209g05055</name>
</gene>
<dbReference type="EMBL" id="JAODUP010000209">
    <property type="protein sequence ID" value="KAK2156608.1"/>
    <property type="molecule type" value="Genomic_DNA"/>
</dbReference>
<accession>A0AAD9N5W8</accession>
<evidence type="ECO:0000313" key="2">
    <source>
        <dbReference type="Proteomes" id="UP001208570"/>
    </source>
</evidence>
<organism evidence="1 2">
    <name type="scientific">Paralvinella palmiformis</name>
    <dbReference type="NCBI Taxonomy" id="53620"/>
    <lineage>
        <taxon>Eukaryota</taxon>
        <taxon>Metazoa</taxon>
        <taxon>Spiralia</taxon>
        <taxon>Lophotrochozoa</taxon>
        <taxon>Annelida</taxon>
        <taxon>Polychaeta</taxon>
        <taxon>Sedentaria</taxon>
        <taxon>Canalipalpata</taxon>
        <taxon>Terebellida</taxon>
        <taxon>Terebelliformia</taxon>
        <taxon>Alvinellidae</taxon>
        <taxon>Paralvinella</taxon>
    </lineage>
</organism>
<evidence type="ECO:0000313" key="1">
    <source>
        <dbReference type="EMBL" id="KAK2156608.1"/>
    </source>
</evidence>
<keyword evidence="2" id="KW-1185">Reference proteome</keyword>
<sequence>MNFAKVCGERGGIDSKITEDWKVKLPDISSGYDDKNIFNLDKSGLFFLPPHDNLLSIKAIDTDNVDFLTIDTDIVDVPPVDTDNAHFPAIDTVHVNLPAIDNVHVNFPVIDTENDDFPAIN</sequence>